<dbReference type="RefSeq" id="WP_155997014.1">
    <property type="nucleotide sequence ID" value="NZ_CCDH010000010.1"/>
</dbReference>
<reference evidence="2" key="1">
    <citation type="submission" date="2014-03" db="EMBL/GenBank/DDBJ databases">
        <authorList>
            <person name="Urmite Genomes U."/>
        </authorList>
    </citation>
    <scope>NUCLEOTIDE SEQUENCE [LARGE SCALE GENOMIC DNA]</scope>
    <source>
        <strain evidence="2">HD-03</strain>
    </source>
</reference>
<gene>
    <name evidence="1" type="ORF">BN983_04184</name>
</gene>
<dbReference type="Proteomes" id="UP000028868">
    <property type="component" value="Unassembled WGS sequence"/>
</dbReference>
<accession>A0A024PAF6</accession>
<organism evidence="1 2">
    <name type="scientific">Halobacillus karajensis</name>
    <dbReference type="NCBI Taxonomy" id="195088"/>
    <lineage>
        <taxon>Bacteria</taxon>
        <taxon>Bacillati</taxon>
        <taxon>Bacillota</taxon>
        <taxon>Bacilli</taxon>
        <taxon>Bacillales</taxon>
        <taxon>Bacillaceae</taxon>
        <taxon>Halobacillus</taxon>
    </lineage>
</organism>
<reference evidence="1 2" key="2">
    <citation type="submission" date="2014-05" db="EMBL/GenBank/DDBJ databases">
        <title>Draft genome sequence of Halobacillus karajensis HK-03.</title>
        <authorList>
            <person name="Khelaifia S."/>
            <person name="Croce O."/>
            <person name="Lagier J.C."/>
            <person name="Raoult D."/>
        </authorList>
    </citation>
    <scope>NUCLEOTIDE SEQUENCE [LARGE SCALE GENOMIC DNA]</scope>
    <source>
        <strain evidence="1 2">HD-03</strain>
    </source>
</reference>
<dbReference type="EMBL" id="CCDI010000011">
    <property type="protein sequence ID" value="CDQ25803.1"/>
    <property type="molecule type" value="Genomic_DNA"/>
</dbReference>
<proteinExistence type="predicted"/>
<comment type="caution">
    <text evidence="1">The sequence shown here is derived from an EMBL/GenBank/DDBJ whole genome shotgun (WGS) entry which is preliminary data.</text>
</comment>
<dbReference type="AlphaFoldDB" id="A0A024PAF6"/>
<protein>
    <submittedName>
        <fullName evidence="1">Uncharacterized protein</fullName>
    </submittedName>
</protein>
<sequence>MTKQTKSAKEVMDLIQEMDNAERWKLLNELYYKHYSSPEEKYTEIAMDY</sequence>
<evidence type="ECO:0000313" key="2">
    <source>
        <dbReference type="Proteomes" id="UP000028868"/>
    </source>
</evidence>
<evidence type="ECO:0000313" key="1">
    <source>
        <dbReference type="EMBL" id="CDQ25803.1"/>
    </source>
</evidence>
<name>A0A024PAF6_9BACI</name>
<keyword evidence="2" id="KW-1185">Reference proteome</keyword>